<feature type="compositionally biased region" description="Gly residues" evidence="1">
    <location>
        <begin position="252"/>
        <end position="275"/>
    </location>
</feature>
<evidence type="ECO:0000256" key="1">
    <source>
        <dbReference type="SAM" id="MobiDB-lite"/>
    </source>
</evidence>
<dbReference type="OrthoDB" id="3683464at2"/>
<reference evidence="2 3" key="1">
    <citation type="submission" date="2019-02" db="EMBL/GenBank/DDBJ databases">
        <title>Draft genome sequence of Amycolatopsis sp. 8-3EHSu isolated from roots of Suaeda maritima.</title>
        <authorList>
            <person name="Duangmal K."/>
            <person name="Chantavorakit T."/>
        </authorList>
    </citation>
    <scope>NUCLEOTIDE SEQUENCE [LARGE SCALE GENOMIC DNA]</scope>
    <source>
        <strain evidence="2 3">8-3EHSu</strain>
    </source>
</reference>
<accession>A0A4Q7JAV7</accession>
<protein>
    <submittedName>
        <fullName evidence="2">WXG100 family type VII secretion target</fullName>
    </submittedName>
</protein>
<dbReference type="RefSeq" id="WP_130474810.1">
    <property type="nucleotide sequence ID" value="NZ_SFCC01000004.1"/>
</dbReference>
<dbReference type="AlphaFoldDB" id="A0A4Q7JAV7"/>
<dbReference type="InterPro" id="IPR036689">
    <property type="entry name" value="ESAT-6-like_sf"/>
</dbReference>
<dbReference type="Pfam" id="PF06013">
    <property type="entry name" value="WXG100"/>
    <property type="match status" value="1"/>
</dbReference>
<feature type="compositionally biased region" description="Low complexity" evidence="1">
    <location>
        <begin position="316"/>
        <end position="327"/>
    </location>
</feature>
<feature type="compositionally biased region" description="Polar residues" evidence="1">
    <location>
        <begin position="1"/>
        <end position="11"/>
    </location>
</feature>
<feature type="region of interest" description="Disordered" evidence="1">
    <location>
        <begin position="216"/>
        <end position="361"/>
    </location>
</feature>
<proteinExistence type="predicted"/>
<gene>
    <name evidence="2" type="ORF">EWH70_08835</name>
</gene>
<feature type="region of interest" description="Disordered" evidence="1">
    <location>
        <begin position="1"/>
        <end position="27"/>
    </location>
</feature>
<keyword evidence="3" id="KW-1185">Reference proteome</keyword>
<sequence>MTRTPDAQSSPDVGFSPLKPTSGAERGGAHLSYLSEAAGQLGVDDPVRTHLLPAMVQWRELRAEATRWRSAAQSAAETATALEATLGKLDAGWDGASADAFVGYVRRIIAAGTDAQEAMSTLADALDEVARGTEQITGTLAEVLLDAAETVSETVLMPVGGEDRARAEIVQASRWAAQLRNSVRDILEEFTRLCDGVGSGGRDVVMEQRYPAEPFVLPEENTPGVPNAGATSDALPDATTSAQAAGDEEGQGVQGGLGGGTPGAEGFGPVGGGQPAAGQSPVGAPPAPQTGSGTAAPMMGGMMPMGMGMGAGQGGQASQRQPRRGAPVDPTELVGKADYVAPAVLGEDPKPPPSEDKAKRL</sequence>
<dbReference type="Proteomes" id="UP000292003">
    <property type="component" value="Unassembled WGS sequence"/>
</dbReference>
<feature type="compositionally biased region" description="Low complexity" evidence="1">
    <location>
        <begin position="289"/>
        <end position="306"/>
    </location>
</feature>
<name>A0A4Q7JAV7_9PSEU</name>
<comment type="caution">
    <text evidence="2">The sequence shown here is derived from an EMBL/GenBank/DDBJ whole genome shotgun (WGS) entry which is preliminary data.</text>
</comment>
<dbReference type="Gene3D" id="1.10.287.1060">
    <property type="entry name" value="ESAT-6-like"/>
    <property type="match status" value="1"/>
</dbReference>
<dbReference type="EMBL" id="SFCC01000004">
    <property type="protein sequence ID" value="RZQ64092.1"/>
    <property type="molecule type" value="Genomic_DNA"/>
</dbReference>
<dbReference type="SUPFAM" id="SSF140453">
    <property type="entry name" value="EsxAB dimer-like"/>
    <property type="match status" value="1"/>
</dbReference>
<organism evidence="2 3">
    <name type="scientific">Amycolatopsis suaedae</name>
    <dbReference type="NCBI Taxonomy" id="2510978"/>
    <lineage>
        <taxon>Bacteria</taxon>
        <taxon>Bacillati</taxon>
        <taxon>Actinomycetota</taxon>
        <taxon>Actinomycetes</taxon>
        <taxon>Pseudonocardiales</taxon>
        <taxon>Pseudonocardiaceae</taxon>
        <taxon>Amycolatopsis</taxon>
    </lineage>
</organism>
<feature type="compositionally biased region" description="Basic and acidic residues" evidence="1">
    <location>
        <begin position="347"/>
        <end position="361"/>
    </location>
</feature>
<dbReference type="InterPro" id="IPR010310">
    <property type="entry name" value="T7SS_ESAT-6-like"/>
</dbReference>
<evidence type="ECO:0000313" key="2">
    <source>
        <dbReference type="EMBL" id="RZQ64092.1"/>
    </source>
</evidence>
<evidence type="ECO:0000313" key="3">
    <source>
        <dbReference type="Proteomes" id="UP000292003"/>
    </source>
</evidence>